<dbReference type="SUPFAM" id="SSF53756">
    <property type="entry name" value="UDP-Glycosyltransferase/glycogen phosphorylase"/>
    <property type="match status" value="2"/>
</dbReference>
<organism evidence="2 3">
    <name type="scientific">Chromobacterium violaceum</name>
    <dbReference type="NCBI Taxonomy" id="536"/>
    <lineage>
        <taxon>Bacteria</taxon>
        <taxon>Pseudomonadati</taxon>
        <taxon>Pseudomonadota</taxon>
        <taxon>Betaproteobacteria</taxon>
        <taxon>Neisseriales</taxon>
        <taxon>Chromobacteriaceae</taxon>
        <taxon>Chromobacterium</taxon>
    </lineage>
</organism>
<dbReference type="CDD" id="cd04186">
    <property type="entry name" value="GT_2_like_c"/>
    <property type="match status" value="1"/>
</dbReference>
<dbReference type="InterPro" id="IPR029044">
    <property type="entry name" value="Nucleotide-diphossugar_trans"/>
</dbReference>
<evidence type="ECO:0000313" key="2">
    <source>
        <dbReference type="EMBL" id="SUX34152.1"/>
    </source>
</evidence>
<dbReference type="Gene3D" id="3.90.550.10">
    <property type="entry name" value="Spore Coat Polysaccharide Biosynthesis Protein SpsA, Chain A"/>
    <property type="match status" value="2"/>
</dbReference>
<comment type="caution">
    <text evidence="2">The sequence shown here is derived from an EMBL/GenBank/DDBJ whole genome shotgun (WGS) entry which is preliminary data.</text>
</comment>
<dbReference type="Proteomes" id="UP000254029">
    <property type="component" value="Unassembled WGS sequence"/>
</dbReference>
<protein>
    <submittedName>
        <fullName evidence="2">N-glycosyltransferase</fullName>
    </submittedName>
</protein>
<reference evidence="2 3" key="1">
    <citation type="submission" date="2018-06" db="EMBL/GenBank/DDBJ databases">
        <authorList>
            <consortium name="Pathogen Informatics"/>
            <person name="Doyle S."/>
        </authorList>
    </citation>
    <scope>NUCLEOTIDE SEQUENCE [LARGE SCALE GENOMIC DNA]</scope>
    <source>
        <strain evidence="2 3">NCTC8684</strain>
    </source>
</reference>
<dbReference type="EMBL" id="UIGR01000001">
    <property type="protein sequence ID" value="SUX34152.1"/>
    <property type="molecule type" value="Genomic_DNA"/>
</dbReference>
<sequence>MKSQENNVEQQPRKPRVGVLTRDLQEAACFKLRLGDPLGLLAPMLDVYEFRNQADFNYEGSFPFDSDSAFVEAMDMFIVQRVFPFEEFMPVLREIVESGKPIVYEADDWLLDMPEQHIMYDICSPAFEGIKWLLPKCSLVTVSTPTLVEKVKAYTDKVLLFPNYLAKERLVEPLPRDGEITIGFAGTSTHEKDLALLSNVLQRIYNEYAGQVKFVFWGQVPESFVGIKDVRKVQEFVGYNEYLTELAKLNIDIGIAPLTDSEFNQSKSDLKWMEYSIVGAASVVSDVPSYAGLKDSGLAMVAANTEQAWIEAISKLIDDPELRTRQAAAARKHVLEHRLLEDHVATLWAKYAELLPAHLRSQPLGALGKIQTRNLTENDVDTVRSYRKWVRRHEIREIHAEQLAERMMTVWRKIPVFTLMVLAPSDKLTRLSETFAAMEKVLYRHWRLIVISDAQQPDPIFSQSQQLGWLQLDSLDDEQKVTEAINGVVADLPSDWVMLLPAGARLQPHALARFGEHAHVHPEQAAIYSDHDIVSPMGKRFRPSMLPDFAPEYLRSMDYIGHAVIFQTEAIAKIGGFQPFPRAHCYDALLRIAEQFGIDRVGHIDTVLVSLPWVDPKYDTLGHASRLVALEGHAQRCGMPVQVSDGLVPGTFHYQYLLAGAPLVSVIIPSKDKLECLTPCLQSLFRITGYQNFEVLIVDNGSEDPETFEFYQEMQAQHPDRIRILSYDAPFNFSAQCNLGAREARGEYLLLLNNDTEVIFPQWLERMLATAQQPGVGAVGARLLYPEVGLVQHAGIVLGMPGGMYSVADHIFEGMDYLYPGYMNRSLTMQNYSAVTAACLLVEKQIYDLVGGFDEESLQVCFNDVDFCLKVQAAGLRNVYNPFVVLYHSHGQSIGRVTTDPRPALKAAVRERDEMEVMLARWLPVLQRDPCYNRNLTLRTKRTTTEWQRSVAWDPGFSSRKRVLGIPVPGGSGEYRLSQPLSVLQEKGKLDGEIHQPDEGIPTVVELARQAPNTILLHTGISDYIYETMDAYRKFIPDLRIVFGLDDLVGGVPEKSSLYDHWSRHYPDAKQRLRRVLKLCDAAVVSTQPLADFIQNMVGEVTVAPNRLRKTIWGDLKSQRRVGAKPRVGWVGASQHRGDLELIYEVLKATHKEVDWVFMGMCLPQFRPFVAEMHHGVPFADYAAKVATLNLDLAVAPLEINPFNEAKSNLRLLEYGVLGWPVVCTDIYPYQTNNAPVCRVPNRAEAWIEAIRARVHDLDALAKEGDALKAWFDRDYWLEEHYEEWFRVLHG</sequence>
<dbReference type="Gene3D" id="3.40.50.2000">
    <property type="entry name" value="Glycogen Phosphorylase B"/>
    <property type="match status" value="2"/>
</dbReference>
<name>A0AAX2MD59_CHRVL</name>
<evidence type="ECO:0000313" key="3">
    <source>
        <dbReference type="Proteomes" id="UP000254029"/>
    </source>
</evidence>
<feature type="domain" description="Glycosyltransferase 2-like" evidence="1">
    <location>
        <begin position="665"/>
        <end position="786"/>
    </location>
</feature>
<gene>
    <name evidence="2" type="ORF">NCTC8684_03271</name>
</gene>
<dbReference type="PANTHER" id="PTHR43179:SF7">
    <property type="entry name" value="RHAMNOSYLTRANSFERASE WBBL"/>
    <property type="match status" value="1"/>
</dbReference>
<dbReference type="InterPro" id="IPR001173">
    <property type="entry name" value="Glyco_trans_2-like"/>
</dbReference>
<dbReference type="PANTHER" id="PTHR43179">
    <property type="entry name" value="RHAMNOSYLTRANSFERASE WBBL"/>
    <property type="match status" value="1"/>
</dbReference>
<evidence type="ECO:0000259" key="1">
    <source>
        <dbReference type="Pfam" id="PF00535"/>
    </source>
</evidence>
<accession>A0AAX2MD59</accession>
<dbReference type="SUPFAM" id="SSF53448">
    <property type="entry name" value="Nucleotide-diphospho-sugar transferases"/>
    <property type="match status" value="2"/>
</dbReference>
<dbReference type="Pfam" id="PF00535">
    <property type="entry name" value="Glycos_transf_2"/>
    <property type="match status" value="1"/>
</dbReference>
<proteinExistence type="predicted"/>